<dbReference type="SUPFAM" id="SSF55486">
    <property type="entry name" value="Metalloproteases ('zincins'), catalytic domain"/>
    <property type="match status" value="1"/>
</dbReference>
<name>A0ABD3T6S1_SINWO</name>
<reference evidence="3 4" key="1">
    <citation type="submission" date="2024-11" db="EMBL/GenBank/DDBJ databases">
        <title>Chromosome-level genome assembly of the freshwater bivalve Anodonta woodiana.</title>
        <authorList>
            <person name="Chen X."/>
        </authorList>
    </citation>
    <scope>NUCLEOTIDE SEQUENCE [LARGE SCALE GENOMIC DNA]</scope>
    <source>
        <strain evidence="3">MN2024</strain>
        <tissue evidence="3">Gills</tissue>
    </source>
</reference>
<feature type="disulfide bond" evidence="1">
    <location>
        <begin position="282"/>
        <end position="306"/>
    </location>
</feature>
<comment type="caution">
    <text evidence="3">The sequence shown here is derived from an EMBL/GenBank/DDBJ whole genome shotgun (WGS) entry which is preliminary data.</text>
</comment>
<evidence type="ECO:0000259" key="2">
    <source>
        <dbReference type="PROSITE" id="PS50215"/>
    </source>
</evidence>
<dbReference type="InterPro" id="IPR001590">
    <property type="entry name" value="Peptidase_M12B"/>
</dbReference>
<dbReference type="Pfam" id="PF13688">
    <property type="entry name" value="Reprolysin_5"/>
    <property type="match status" value="1"/>
</dbReference>
<keyword evidence="1" id="KW-0862">Zinc</keyword>
<feature type="binding site" evidence="1">
    <location>
        <position position="263"/>
    </location>
    <ligand>
        <name>Zn(2+)</name>
        <dbReference type="ChEBI" id="CHEBI:29105"/>
        <note>catalytic</note>
    </ligand>
</feature>
<accession>A0ABD3T6S1</accession>
<dbReference type="AlphaFoldDB" id="A0ABD3T6S1"/>
<feature type="binding site" evidence="1">
    <location>
        <position position="267"/>
    </location>
    <ligand>
        <name>Zn(2+)</name>
        <dbReference type="ChEBI" id="CHEBI:29105"/>
        <note>catalytic</note>
    </ligand>
</feature>
<proteinExistence type="predicted"/>
<keyword evidence="1" id="KW-0479">Metal-binding</keyword>
<dbReference type="EMBL" id="JBJQND010000019">
    <property type="protein sequence ID" value="KAL3832609.1"/>
    <property type="molecule type" value="Genomic_DNA"/>
</dbReference>
<organism evidence="3 4">
    <name type="scientific">Sinanodonta woodiana</name>
    <name type="common">Chinese pond mussel</name>
    <name type="synonym">Anodonta woodiana</name>
    <dbReference type="NCBI Taxonomy" id="1069815"/>
    <lineage>
        <taxon>Eukaryota</taxon>
        <taxon>Metazoa</taxon>
        <taxon>Spiralia</taxon>
        <taxon>Lophotrochozoa</taxon>
        <taxon>Mollusca</taxon>
        <taxon>Bivalvia</taxon>
        <taxon>Autobranchia</taxon>
        <taxon>Heteroconchia</taxon>
        <taxon>Palaeoheterodonta</taxon>
        <taxon>Unionida</taxon>
        <taxon>Unionoidea</taxon>
        <taxon>Unionidae</taxon>
        <taxon>Unioninae</taxon>
        <taxon>Sinanodonta</taxon>
    </lineage>
</organism>
<dbReference type="PANTHER" id="PTHR11905">
    <property type="entry name" value="ADAM A DISINTEGRIN AND METALLOPROTEASE DOMAIN"/>
    <property type="match status" value="1"/>
</dbReference>
<dbReference type="PANTHER" id="PTHR11905:SF249">
    <property type="entry name" value="SOL NARAE, ISOFORM C"/>
    <property type="match status" value="1"/>
</dbReference>
<evidence type="ECO:0000256" key="1">
    <source>
        <dbReference type="PROSITE-ProRule" id="PRU00276"/>
    </source>
</evidence>
<sequence>MHETYDIIIRGQHGRRKYQVFRNDKQKYKERNSDIVENSFDLSKHGSGTYSKFPLNHGISQRNRMKAHSQQDIHKTLDPSLSTSPSMNRTARDSNSINATVEILVWTDYSFYKYFTALEPDNAHVDSDILRYVATLVNAADVRMKKGLSRDPSLKISIVLSGVVICKTSNCSWFIDDFKINNTIDNHVALDHFAETLQANYETNKLHFRYDFAVALTKLDLTDPNSVPIGVANADDICHLKEGESSAVIEDQGAFSSVGTLVHEMAHTLGSDHDGWFRSENCSSDDGYVMSTLSPLSPNGFYFSACSIKSIKENLM</sequence>
<dbReference type="Gene3D" id="3.40.390.10">
    <property type="entry name" value="Collagenase (Catalytic Domain)"/>
    <property type="match status" value="1"/>
</dbReference>
<dbReference type="PROSITE" id="PS50215">
    <property type="entry name" value="ADAM_MEPRO"/>
    <property type="match status" value="1"/>
</dbReference>
<evidence type="ECO:0000313" key="4">
    <source>
        <dbReference type="Proteomes" id="UP001634394"/>
    </source>
</evidence>
<keyword evidence="4" id="KW-1185">Reference proteome</keyword>
<dbReference type="InterPro" id="IPR024079">
    <property type="entry name" value="MetalloPept_cat_dom_sf"/>
</dbReference>
<comment type="caution">
    <text evidence="1">Lacks conserved residue(s) required for the propagation of feature annotation.</text>
</comment>
<feature type="binding site" evidence="1">
    <location>
        <position position="273"/>
    </location>
    <ligand>
        <name>Zn(2+)</name>
        <dbReference type="ChEBI" id="CHEBI:29105"/>
        <note>catalytic</note>
    </ligand>
</feature>
<dbReference type="GO" id="GO:0046872">
    <property type="term" value="F:metal ion binding"/>
    <property type="evidence" value="ECO:0007669"/>
    <property type="project" value="UniProtKB-KW"/>
</dbReference>
<gene>
    <name evidence="3" type="ORF">ACJMK2_024239</name>
</gene>
<feature type="active site" evidence="1">
    <location>
        <position position="264"/>
    </location>
</feature>
<evidence type="ECO:0000313" key="3">
    <source>
        <dbReference type="EMBL" id="KAL3832609.1"/>
    </source>
</evidence>
<keyword evidence="1" id="KW-1015">Disulfide bond</keyword>
<dbReference type="Proteomes" id="UP001634394">
    <property type="component" value="Unassembled WGS sequence"/>
</dbReference>
<feature type="domain" description="Peptidase M12B" evidence="2">
    <location>
        <begin position="99"/>
        <end position="316"/>
    </location>
</feature>
<protein>
    <recommendedName>
        <fullName evidence="2">Peptidase M12B domain-containing protein</fullName>
    </recommendedName>
</protein>